<gene>
    <name evidence="2" type="ORF">KHA97_12045</name>
</gene>
<name>A0A942TDR4_9BACI</name>
<evidence type="ECO:0000313" key="3">
    <source>
        <dbReference type="Proteomes" id="UP000681414"/>
    </source>
</evidence>
<comment type="caution">
    <text evidence="2">The sequence shown here is derived from an EMBL/GenBank/DDBJ whole genome shotgun (WGS) entry which is preliminary data.</text>
</comment>
<organism evidence="2 3">
    <name type="scientific">Lederbergia citri</name>
    <dbReference type="NCBI Taxonomy" id="2833580"/>
    <lineage>
        <taxon>Bacteria</taxon>
        <taxon>Bacillati</taxon>
        <taxon>Bacillota</taxon>
        <taxon>Bacilli</taxon>
        <taxon>Bacillales</taxon>
        <taxon>Bacillaceae</taxon>
        <taxon>Lederbergia</taxon>
    </lineage>
</organism>
<feature type="domain" description="Protein NO VEIN C-terminal" evidence="1">
    <location>
        <begin position="343"/>
        <end position="440"/>
    </location>
</feature>
<keyword evidence="3" id="KW-1185">Reference proteome</keyword>
<sequence>MAKKKEMLKNEEIEEILTKNSIEIIKKFLATYSKSSISTVRSSVYKLLYEELEKHEVADLTFNDYKSIIPEDDSEITTQIRLRSRFFQFLYAFDYLNNPGGFETKWIKDELIKEFSPKEKKSKKKSEKTGSLTVEELMLIQNVVEAESTKLETLKMQFCWYALFELGLPIEEVRKEITSDSYFNGQIKTTAGVFNIPVKFHRMFLELSNRDSNYNGFASLESLIANIGIDAGLTKRIVPNMIKNTRRTTTVMCPNCFESYSNEAHNWTSINNRIVCISCSESIKKKLKIQVNEKEIENTNVDLKTDKDISVLFTFEDLKSKLKSKKVDYLQLHEFQMEIGSLGEAYVYQKECERLKNTKYLHMIDERKAQDPANGYDILSYTEDGKPLHIEVKSTIGKEDVFHLSEHERLTGERMKNQGKSYVVYFVKEIMSDEPKLEIIENITLNENYIFETRNWLVSKKQSLRPELSKI</sequence>
<reference evidence="2 3" key="1">
    <citation type="submission" date="2021-05" db="EMBL/GenBank/DDBJ databases">
        <title>Novel Bacillus species.</title>
        <authorList>
            <person name="Liu G."/>
        </authorList>
    </citation>
    <scope>NUCLEOTIDE SEQUENCE [LARGE SCALE GENOMIC DNA]</scope>
    <source>
        <strain evidence="3">FJAT-49780</strain>
    </source>
</reference>
<dbReference type="InterPro" id="IPR024975">
    <property type="entry name" value="NOV_C"/>
</dbReference>
<dbReference type="RefSeq" id="WP_213124980.1">
    <property type="nucleotide sequence ID" value="NZ_JAGYPG010000002.1"/>
</dbReference>
<dbReference type="Proteomes" id="UP000681414">
    <property type="component" value="Unassembled WGS sequence"/>
</dbReference>
<evidence type="ECO:0000259" key="1">
    <source>
        <dbReference type="Pfam" id="PF13020"/>
    </source>
</evidence>
<protein>
    <submittedName>
        <fullName evidence="2">DUF3883 domain-containing protein</fullName>
    </submittedName>
</protein>
<dbReference type="AlphaFoldDB" id="A0A942TDR4"/>
<dbReference type="Pfam" id="PF13020">
    <property type="entry name" value="NOV_C"/>
    <property type="match status" value="1"/>
</dbReference>
<dbReference type="EMBL" id="JAGYPG010000002">
    <property type="protein sequence ID" value="MBS4195790.1"/>
    <property type="molecule type" value="Genomic_DNA"/>
</dbReference>
<evidence type="ECO:0000313" key="2">
    <source>
        <dbReference type="EMBL" id="MBS4195790.1"/>
    </source>
</evidence>
<accession>A0A942TDR4</accession>
<proteinExistence type="predicted"/>